<dbReference type="GO" id="GO:0003954">
    <property type="term" value="F:NADH dehydrogenase activity"/>
    <property type="evidence" value="ECO:0007669"/>
    <property type="project" value="TreeGrafter"/>
</dbReference>
<dbReference type="PANTHER" id="PTHR42829">
    <property type="entry name" value="NADH-UBIQUINONE OXIDOREDUCTASE CHAIN 5"/>
    <property type="match status" value="1"/>
</dbReference>
<evidence type="ECO:0000256" key="5">
    <source>
        <dbReference type="ARBA" id="ARBA00023136"/>
    </source>
</evidence>
<comment type="subcellular location">
    <subcellularLocation>
        <location evidence="1">Membrane</location>
        <topology evidence="1">Multi-pass membrane protein</topology>
    </subcellularLocation>
</comment>
<evidence type="ECO:0000256" key="3">
    <source>
        <dbReference type="ARBA" id="ARBA00022692"/>
    </source>
</evidence>
<dbReference type="InterPro" id="IPR003945">
    <property type="entry name" value="NU5C-like"/>
</dbReference>
<keyword evidence="4 8" id="KW-1133">Transmembrane helix</keyword>
<evidence type="ECO:0000256" key="8">
    <source>
        <dbReference type="SAM" id="Phobius"/>
    </source>
</evidence>
<evidence type="ECO:0000256" key="7">
    <source>
        <dbReference type="ARBA" id="ARBA00049551"/>
    </source>
</evidence>
<feature type="transmembrane region" description="Helical" evidence="8">
    <location>
        <begin position="76"/>
        <end position="94"/>
    </location>
</feature>
<dbReference type="EC" id="7.1.1.2" evidence="2"/>
<dbReference type="Pfam" id="PF00361">
    <property type="entry name" value="Proton_antipo_M"/>
    <property type="match status" value="1"/>
</dbReference>
<feature type="transmembrane region" description="Helical" evidence="8">
    <location>
        <begin position="217"/>
        <end position="242"/>
    </location>
</feature>
<feature type="transmembrane region" description="Helical" evidence="8">
    <location>
        <begin position="342"/>
        <end position="364"/>
    </location>
</feature>
<dbReference type="GO" id="GO:0016020">
    <property type="term" value="C:membrane"/>
    <property type="evidence" value="ECO:0007669"/>
    <property type="project" value="UniProtKB-SubCell"/>
</dbReference>
<feature type="transmembrane region" description="Helical" evidence="8">
    <location>
        <begin position="384"/>
        <end position="405"/>
    </location>
</feature>
<feature type="signal peptide" evidence="9">
    <location>
        <begin position="1"/>
        <end position="21"/>
    </location>
</feature>
<protein>
    <recommendedName>
        <fullName evidence="2">NADH:ubiquinone reductase (H(+)-translocating)</fullName>
        <ecNumber evidence="2">7.1.1.2</ecNumber>
    </recommendedName>
    <alternativeName>
        <fullName evidence="6">NADH dehydrogenase subunit 5</fullName>
    </alternativeName>
</protein>
<reference evidence="11" key="1">
    <citation type="submission" date="2019-12" db="EMBL/GenBank/DDBJ databases">
        <title>Laevapex fuscus from NM.</title>
        <authorList>
            <person name="Kamel B."/>
            <person name="Adema C.M."/>
        </authorList>
    </citation>
    <scope>NUCLEOTIDE SEQUENCE</scope>
    <source>
        <strain evidence="11">A_19</strain>
    </source>
</reference>
<keyword evidence="3 8" id="KW-0812">Transmembrane</keyword>
<proteinExistence type="predicted"/>
<feature type="transmembrane region" description="Helical" evidence="8">
    <location>
        <begin position="417"/>
        <end position="439"/>
    </location>
</feature>
<keyword evidence="5 8" id="KW-0472">Membrane</keyword>
<name>A0A8F8KN04_9TREM</name>
<accession>A0A8F8KN04</accession>
<feature type="transmembrane region" description="Helical" evidence="8">
    <location>
        <begin position="153"/>
        <end position="180"/>
    </location>
</feature>
<comment type="catalytic activity">
    <reaction evidence="7">
        <text>a ubiquinone + NADH + 5 H(+)(in) = a ubiquinol + NAD(+) + 4 H(+)(out)</text>
        <dbReference type="Rhea" id="RHEA:29091"/>
        <dbReference type="Rhea" id="RHEA-COMP:9565"/>
        <dbReference type="Rhea" id="RHEA-COMP:9566"/>
        <dbReference type="ChEBI" id="CHEBI:15378"/>
        <dbReference type="ChEBI" id="CHEBI:16389"/>
        <dbReference type="ChEBI" id="CHEBI:17976"/>
        <dbReference type="ChEBI" id="CHEBI:57540"/>
        <dbReference type="ChEBI" id="CHEBI:57945"/>
        <dbReference type="EC" id="7.1.1.2"/>
    </reaction>
</comment>
<geneLocation type="mitochondrion" evidence="11"/>
<organism evidence="11">
    <name type="scientific">Echinostomatidae sp. MSB para 30070</name>
    <dbReference type="NCBI Taxonomy" id="2861869"/>
    <lineage>
        <taxon>Eukaryota</taxon>
        <taxon>Metazoa</taxon>
        <taxon>Spiralia</taxon>
        <taxon>Lophotrochozoa</taxon>
        <taxon>Platyhelminthes</taxon>
        <taxon>Trematoda</taxon>
        <taxon>Digenea</taxon>
        <taxon>Plagiorchiida</taxon>
        <taxon>Echinostomata</taxon>
        <taxon>Echinostomatoidea</taxon>
        <taxon>Echinostomatidae</taxon>
    </lineage>
</organism>
<evidence type="ECO:0000256" key="9">
    <source>
        <dbReference type="SAM" id="SignalP"/>
    </source>
</evidence>
<feature type="transmembrane region" description="Helical" evidence="8">
    <location>
        <begin position="37"/>
        <end position="64"/>
    </location>
</feature>
<keyword evidence="11" id="KW-0496">Mitochondrion</keyword>
<evidence type="ECO:0000256" key="4">
    <source>
        <dbReference type="ARBA" id="ARBA00022989"/>
    </source>
</evidence>
<feature type="chain" id="PRO_5034380739" description="NADH:ubiquinone reductase (H(+)-translocating)" evidence="9">
    <location>
        <begin position="22"/>
        <end position="521"/>
    </location>
</feature>
<dbReference type="AlphaFoldDB" id="A0A8F8KN04"/>
<dbReference type="GO" id="GO:0008137">
    <property type="term" value="F:NADH dehydrogenase (ubiquinone) activity"/>
    <property type="evidence" value="ECO:0007669"/>
    <property type="project" value="UniProtKB-EC"/>
</dbReference>
<feature type="transmembrane region" description="Helical" evidence="8">
    <location>
        <begin position="254"/>
        <end position="275"/>
    </location>
</feature>
<dbReference type="InterPro" id="IPR001750">
    <property type="entry name" value="ND/Mrp_TM"/>
</dbReference>
<dbReference type="PRINTS" id="PR01434">
    <property type="entry name" value="NADHDHGNASE5"/>
</dbReference>
<dbReference type="GO" id="GO:0015990">
    <property type="term" value="P:electron transport coupled proton transport"/>
    <property type="evidence" value="ECO:0007669"/>
    <property type="project" value="TreeGrafter"/>
</dbReference>
<feature type="transmembrane region" description="Helical" evidence="8">
    <location>
        <begin position="192"/>
        <end position="211"/>
    </location>
</feature>
<evidence type="ECO:0000313" key="11">
    <source>
        <dbReference type="EMBL" id="QYA17640.1"/>
    </source>
</evidence>
<feature type="transmembrane region" description="Helical" evidence="8">
    <location>
        <begin position="500"/>
        <end position="520"/>
    </location>
</feature>
<gene>
    <name evidence="11" type="primary">nad5</name>
</gene>
<sequence>MLLLSLFILGLVMWWLQSVGGVVGCFSWLSYISFPVFSFMFDSVSLICLYMLVCCGFVALFYCFHYFGGSEEASMLFPLIVWFLSVMAILVSSSSLLFSLIFWEYLGLVSFFLILFYSNMSSLRASLITLFASRFGDVSLFVVIMWLSCCWDLSLSVFLSLFLLVVMTKSACYPFVSWLLEAMRAPTPVSSLVHSSTLVAAGVWFVLRYSYLGVGSLYYWLVGFCFITIFLTSFAALVFMDLKKIVALSTCNNVSWCILFFIFGDLYLSLLQLISHGVCKCYLFMSVGDLMGQSGSSQSSVGVFLSRYSGMFLPAIQGFLVLSLCGLPFIGVFFSKHLLFSGLLYSGGLGVFILSLICLFLSYVYSFRFVFLLLGSIGGLSTGYSSFFFIICPLVVLGTLVNYFGSLLLMEDCMMSGVWSVLILCIQGVGCLLGGYLYFSLMGGGRWSSILSGCEGYVNSFYAGFIKVSSVCVVSFYRWEVYLMSIMSDFSFRGWLMRNSFFSLNFVVLGLFFVFVFCYVV</sequence>
<dbReference type="EMBL" id="MN822299">
    <property type="protein sequence ID" value="QYA17640.1"/>
    <property type="molecule type" value="Genomic_DNA"/>
</dbReference>
<feature type="domain" description="NADH:quinone oxidoreductase/Mrp antiporter transmembrane" evidence="10">
    <location>
        <begin position="93"/>
        <end position="354"/>
    </location>
</feature>
<feature type="transmembrane region" description="Helical" evidence="8">
    <location>
        <begin position="311"/>
        <end position="335"/>
    </location>
</feature>
<dbReference type="GO" id="GO:0042773">
    <property type="term" value="P:ATP synthesis coupled electron transport"/>
    <property type="evidence" value="ECO:0007669"/>
    <property type="project" value="InterPro"/>
</dbReference>
<evidence type="ECO:0000256" key="1">
    <source>
        <dbReference type="ARBA" id="ARBA00004141"/>
    </source>
</evidence>
<dbReference type="PANTHER" id="PTHR42829:SF2">
    <property type="entry name" value="NADH-UBIQUINONE OXIDOREDUCTASE CHAIN 5"/>
    <property type="match status" value="1"/>
</dbReference>
<evidence type="ECO:0000259" key="10">
    <source>
        <dbReference type="Pfam" id="PF00361"/>
    </source>
</evidence>
<feature type="transmembrane region" description="Helical" evidence="8">
    <location>
        <begin position="100"/>
        <end position="118"/>
    </location>
</feature>
<evidence type="ECO:0000256" key="2">
    <source>
        <dbReference type="ARBA" id="ARBA00012944"/>
    </source>
</evidence>
<feature type="transmembrane region" description="Helical" evidence="8">
    <location>
        <begin position="459"/>
        <end position="479"/>
    </location>
</feature>
<keyword evidence="9" id="KW-0732">Signal</keyword>
<evidence type="ECO:0000256" key="6">
    <source>
        <dbReference type="ARBA" id="ARBA00031027"/>
    </source>
</evidence>